<feature type="region of interest" description="Disordered" evidence="1">
    <location>
        <begin position="886"/>
        <end position="909"/>
    </location>
</feature>
<feature type="region of interest" description="Disordered" evidence="1">
    <location>
        <begin position="238"/>
        <end position="798"/>
    </location>
</feature>
<name>A0ABP6ZH31_9ACTN</name>
<keyword evidence="3" id="KW-1185">Reference proteome</keyword>
<feature type="compositionally biased region" description="Low complexity" evidence="1">
    <location>
        <begin position="443"/>
        <end position="469"/>
    </location>
</feature>
<proteinExistence type="predicted"/>
<dbReference type="Gene3D" id="3.30.200.20">
    <property type="entry name" value="Phosphorylase Kinase, domain 1"/>
    <property type="match status" value="1"/>
</dbReference>
<accession>A0ABP6ZH31</accession>
<feature type="compositionally biased region" description="Pro residues" evidence="1">
    <location>
        <begin position="385"/>
        <end position="394"/>
    </location>
</feature>
<evidence type="ECO:0008006" key="4">
    <source>
        <dbReference type="Google" id="ProtNLM"/>
    </source>
</evidence>
<feature type="compositionally biased region" description="Low complexity" evidence="1">
    <location>
        <begin position="599"/>
        <end position="611"/>
    </location>
</feature>
<sequence>MSNATRGTVLAGRYRLEDRYHANTDSSVWRAADLTLDRPVTVRVMRPGHPYSADVADAARRAALIDDPRLVRVLDVGTHEDITFMVSADVDGDSLATLIERAPLDPPVVRRIVGEVAQGLRGAAARGLHHLRLTPRSVIITYDNTIKISGVAVEAASAGIDPKVAATASRMDALSLIGLLYAGLTGRWPLDDTGFAPAPRANDGGPIAPSELIPDIPGDLNRLCLLTLGPLDSGPHTPAEVVGALSPWPSADEAPLRSASRPRRPVAPATPNPALVMRGRPPRGQTPASGFRPGGPVSPIGSSAGQGASGPVGSGASARDASAWAPAGGESLFDPRRRDREVDPDATLPPSAVPPELFSQVRSAGNPSGQPPVNRGSRPQAWPSGSPPERPSAAPPENAAPAARPERRTASLFPTPSVAITGSMPLPPRAQGGDRTDAMFGNPPAGEEAAPETARNSQPIQPVQPVQPVGGNRTDGARPAPRKVTAAPQVPQGPGSPQRPRSPQNQPRPQAPQRPQNRPQGAEPARPMSPPVRRTASIFPTPSVAMTGSMPLPPRPKGGDRTDALFGIEPAANTDLTPAPLREARRAQQNASAPEPVRQPRQPQQPQQTQQPPRPPQPPTVRAAQFAQPPRSAGSPDQPRPNLLDSGPIPTAAAARTAAGLRAGRPTSRPLADVPGSGSPNLMARPITPDPGPGASPSFFASASTAGRPGAGRPGSDTPDSEVAPGDTWGEHSAMGSQPSAGPGRHRGPADGRASAAAASRLPWEQGWSHNPHSNEPPSPLESSGPFPIVIPPEAPSKGQSRKVLFGIVGVFLVLLLVAAWQLRGVVLDSDDDSVAVRETGPLITTQPANTVEPPPSPGASAEAKASVTAEPVEKIVEPVKIRTATAIDPQGDGDENSADAPRAVDGKKGTEWESNWYGNAKFGGLKKGLGLAIELRRAAAVSSAEIDVAGTGGRVQLRSADGPDYDGSKLIGSGKLGDGKITVDPDDDVDEAKYVIVWFTELPSIEGEYRLNVSEVRLT</sequence>
<reference evidence="3" key="1">
    <citation type="journal article" date="2019" name="Int. J. Syst. Evol. Microbiol.">
        <title>The Global Catalogue of Microorganisms (GCM) 10K type strain sequencing project: providing services to taxonomists for standard genome sequencing and annotation.</title>
        <authorList>
            <consortium name="The Broad Institute Genomics Platform"/>
            <consortium name="The Broad Institute Genome Sequencing Center for Infectious Disease"/>
            <person name="Wu L."/>
            <person name="Ma J."/>
        </authorList>
    </citation>
    <scope>NUCLEOTIDE SEQUENCE [LARGE SCALE GENOMIC DNA]</scope>
    <source>
        <strain evidence="3">JCM 16902</strain>
    </source>
</reference>
<comment type="caution">
    <text evidence="2">The sequence shown here is derived from an EMBL/GenBank/DDBJ whole genome shotgun (WGS) entry which is preliminary data.</text>
</comment>
<feature type="compositionally biased region" description="Low complexity" evidence="1">
    <location>
        <begin position="695"/>
        <end position="707"/>
    </location>
</feature>
<protein>
    <recommendedName>
        <fullName evidence="4">Protein kinase domain-containing protein</fullName>
    </recommendedName>
</protein>
<dbReference type="EMBL" id="BAAAZO010000003">
    <property type="protein sequence ID" value="GAA3608477.1"/>
    <property type="molecule type" value="Genomic_DNA"/>
</dbReference>
<dbReference type="SUPFAM" id="SSF56112">
    <property type="entry name" value="Protein kinase-like (PK-like)"/>
    <property type="match status" value="1"/>
</dbReference>
<dbReference type="CDD" id="cd13973">
    <property type="entry name" value="PK_MviN-like"/>
    <property type="match status" value="1"/>
</dbReference>
<dbReference type="InterPro" id="IPR011009">
    <property type="entry name" value="Kinase-like_dom_sf"/>
</dbReference>
<feature type="region of interest" description="Disordered" evidence="1">
    <location>
        <begin position="846"/>
        <end position="870"/>
    </location>
</feature>
<gene>
    <name evidence="2" type="ORF">GCM10022223_25610</name>
</gene>
<feature type="compositionally biased region" description="Low complexity" evidence="1">
    <location>
        <begin position="314"/>
        <end position="329"/>
    </location>
</feature>
<evidence type="ECO:0000256" key="1">
    <source>
        <dbReference type="SAM" id="MobiDB-lite"/>
    </source>
</evidence>
<feature type="compositionally biased region" description="Low complexity" evidence="1">
    <location>
        <begin position="647"/>
        <end position="667"/>
    </location>
</feature>
<evidence type="ECO:0000313" key="3">
    <source>
        <dbReference type="Proteomes" id="UP001501074"/>
    </source>
</evidence>
<evidence type="ECO:0000313" key="2">
    <source>
        <dbReference type="EMBL" id="GAA3608477.1"/>
    </source>
</evidence>
<dbReference type="Proteomes" id="UP001501074">
    <property type="component" value="Unassembled WGS sequence"/>
</dbReference>
<feature type="compositionally biased region" description="Basic and acidic residues" evidence="1">
    <location>
        <begin position="333"/>
        <end position="343"/>
    </location>
</feature>
<organism evidence="2 3">
    <name type="scientific">Kineosporia mesophila</name>
    <dbReference type="NCBI Taxonomy" id="566012"/>
    <lineage>
        <taxon>Bacteria</taxon>
        <taxon>Bacillati</taxon>
        <taxon>Actinomycetota</taxon>
        <taxon>Actinomycetes</taxon>
        <taxon>Kineosporiales</taxon>
        <taxon>Kineosporiaceae</taxon>
        <taxon>Kineosporia</taxon>
    </lineage>
</organism>
<dbReference type="RefSeq" id="WP_231483669.1">
    <property type="nucleotide sequence ID" value="NZ_BAAAZO010000003.1"/>
</dbReference>
<dbReference type="Gene3D" id="1.10.510.10">
    <property type="entry name" value="Transferase(Phosphotransferase) domain 1"/>
    <property type="match status" value="1"/>
</dbReference>
<feature type="compositionally biased region" description="Low complexity" evidence="1">
    <location>
        <begin position="487"/>
        <end position="520"/>
    </location>
</feature>